<organism evidence="1 2">
    <name type="scientific">Arcticibacter tournemirensis</name>
    <dbReference type="NCBI Taxonomy" id="699437"/>
    <lineage>
        <taxon>Bacteria</taxon>
        <taxon>Pseudomonadati</taxon>
        <taxon>Bacteroidota</taxon>
        <taxon>Sphingobacteriia</taxon>
        <taxon>Sphingobacteriales</taxon>
        <taxon>Sphingobacteriaceae</taxon>
        <taxon>Arcticibacter</taxon>
    </lineage>
</organism>
<comment type="caution">
    <text evidence="1">The sequence shown here is derived from an EMBL/GenBank/DDBJ whole genome shotgun (WGS) entry which is preliminary data.</text>
</comment>
<gene>
    <name evidence="1" type="ORF">EKH83_11595</name>
</gene>
<evidence type="ECO:0000313" key="2">
    <source>
        <dbReference type="Proteomes" id="UP000290848"/>
    </source>
</evidence>
<evidence type="ECO:0000313" key="1">
    <source>
        <dbReference type="EMBL" id="RXF69326.1"/>
    </source>
</evidence>
<protein>
    <submittedName>
        <fullName evidence="1">Uncharacterized protein</fullName>
    </submittedName>
</protein>
<dbReference type="RefSeq" id="WP_128769600.1">
    <property type="nucleotide sequence ID" value="NZ_RXOC01000007.1"/>
</dbReference>
<dbReference type="Proteomes" id="UP000290848">
    <property type="component" value="Unassembled WGS sequence"/>
</dbReference>
<dbReference type="AlphaFoldDB" id="A0A4Q0M9A8"/>
<reference evidence="1 2" key="1">
    <citation type="submission" date="2018-12" db="EMBL/GenBank/DDBJ databases">
        <title>The Draft Genome Sequence of the Soil Bacterium Pedobacter tournemirensis R1.</title>
        <authorList>
            <person name="He J."/>
        </authorList>
    </citation>
    <scope>NUCLEOTIDE SEQUENCE [LARGE SCALE GENOMIC DNA]</scope>
    <source>
        <strain evidence="1 2">R1</strain>
    </source>
</reference>
<accession>A0A4Q0M9A8</accession>
<name>A0A4Q0M9A8_9SPHI</name>
<sequence length="66" mass="7864">MIHFSTLPSGLFPAEEMEYPLSETLTNEDERFFNSLKTRLNEAMKEPRPETIERIMDYSSRFTMKE</sequence>
<proteinExistence type="predicted"/>
<dbReference type="EMBL" id="RXOC01000007">
    <property type="protein sequence ID" value="RXF69326.1"/>
    <property type="molecule type" value="Genomic_DNA"/>
</dbReference>